<name>A0AAN7M3S9_TRANT</name>
<proteinExistence type="predicted"/>
<feature type="compositionally biased region" description="Polar residues" evidence="1">
    <location>
        <begin position="16"/>
        <end position="25"/>
    </location>
</feature>
<feature type="region of interest" description="Disordered" evidence="1">
    <location>
        <begin position="1"/>
        <end position="25"/>
    </location>
</feature>
<organism evidence="2 3">
    <name type="scientific">Trapa natans</name>
    <name type="common">Water chestnut</name>
    <dbReference type="NCBI Taxonomy" id="22666"/>
    <lineage>
        <taxon>Eukaryota</taxon>
        <taxon>Viridiplantae</taxon>
        <taxon>Streptophyta</taxon>
        <taxon>Embryophyta</taxon>
        <taxon>Tracheophyta</taxon>
        <taxon>Spermatophyta</taxon>
        <taxon>Magnoliopsida</taxon>
        <taxon>eudicotyledons</taxon>
        <taxon>Gunneridae</taxon>
        <taxon>Pentapetalae</taxon>
        <taxon>rosids</taxon>
        <taxon>malvids</taxon>
        <taxon>Myrtales</taxon>
        <taxon>Lythraceae</taxon>
        <taxon>Trapa</taxon>
    </lineage>
</organism>
<evidence type="ECO:0000313" key="3">
    <source>
        <dbReference type="Proteomes" id="UP001346149"/>
    </source>
</evidence>
<protein>
    <submittedName>
        <fullName evidence="2">Uncharacterized protein</fullName>
    </submittedName>
</protein>
<accession>A0AAN7M3S9</accession>
<sequence>MDLDARRDPPSPIAGSPSSLSLDINSPQVTRQRSLDTLSSVACPEAVLILWNVFEFP</sequence>
<gene>
    <name evidence="2" type="ORF">SAY86_000296</name>
</gene>
<comment type="caution">
    <text evidence="2">The sequence shown here is derived from an EMBL/GenBank/DDBJ whole genome shotgun (WGS) entry which is preliminary data.</text>
</comment>
<dbReference type="AlphaFoldDB" id="A0AAN7M3S9"/>
<evidence type="ECO:0000313" key="2">
    <source>
        <dbReference type="EMBL" id="KAK4802093.1"/>
    </source>
</evidence>
<evidence type="ECO:0000256" key="1">
    <source>
        <dbReference type="SAM" id="MobiDB-lite"/>
    </source>
</evidence>
<dbReference type="EMBL" id="JAXQNO010000002">
    <property type="protein sequence ID" value="KAK4802093.1"/>
    <property type="molecule type" value="Genomic_DNA"/>
</dbReference>
<keyword evidence="3" id="KW-1185">Reference proteome</keyword>
<reference evidence="2 3" key="1">
    <citation type="journal article" date="2023" name="Hortic Res">
        <title>Pangenome of water caltrop reveals structural variations and asymmetric subgenome divergence after allopolyploidization.</title>
        <authorList>
            <person name="Zhang X."/>
            <person name="Chen Y."/>
            <person name="Wang L."/>
            <person name="Yuan Y."/>
            <person name="Fang M."/>
            <person name="Shi L."/>
            <person name="Lu R."/>
            <person name="Comes H.P."/>
            <person name="Ma Y."/>
            <person name="Chen Y."/>
            <person name="Huang G."/>
            <person name="Zhou Y."/>
            <person name="Zheng Z."/>
            <person name="Qiu Y."/>
        </authorList>
    </citation>
    <scope>NUCLEOTIDE SEQUENCE [LARGE SCALE GENOMIC DNA]</scope>
    <source>
        <strain evidence="2">F231</strain>
    </source>
</reference>
<dbReference type="Proteomes" id="UP001346149">
    <property type="component" value="Unassembled WGS sequence"/>
</dbReference>